<dbReference type="InterPro" id="IPR016024">
    <property type="entry name" value="ARM-type_fold"/>
</dbReference>
<evidence type="ECO:0000256" key="4">
    <source>
        <dbReference type="ARBA" id="ARBA00022448"/>
    </source>
</evidence>
<dbReference type="InterPro" id="IPR011989">
    <property type="entry name" value="ARM-like"/>
</dbReference>
<dbReference type="GeneID" id="77677205"/>
<reference evidence="14 15" key="1">
    <citation type="journal article" date="2014" name="Genome Announc.">
        <title>Genome Sequence of the Microsporidian Species Nematocida sp1 Strain ERTm6 (ATCC PRA-372).</title>
        <authorList>
            <person name="Bakowski M.A."/>
            <person name="Priest M."/>
            <person name="Young S."/>
            <person name="Cuomo C.A."/>
            <person name="Troemel E.R."/>
        </authorList>
    </citation>
    <scope>NUCLEOTIDE SEQUENCE [LARGE SCALE GENOMIC DNA]</scope>
    <source>
        <strain evidence="14 15">ERTm6</strain>
    </source>
</reference>
<evidence type="ECO:0008006" key="16">
    <source>
        <dbReference type="Google" id="ProtNLM"/>
    </source>
</evidence>
<dbReference type="AlphaFoldDB" id="A0A086IZY9"/>
<evidence type="ECO:0000256" key="9">
    <source>
        <dbReference type="ARBA" id="ARBA00023034"/>
    </source>
</evidence>
<dbReference type="GO" id="GO:0005793">
    <property type="term" value="C:endoplasmic reticulum-Golgi intermediate compartment"/>
    <property type="evidence" value="ECO:0007669"/>
    <property type="project" value="TreeGrafter"/>
</dbReference>
<dbReference type="GO" id="GO:0006888">
    <property type="term" value="P:endoplasmic reticulum to Golgi vesicle-mediated transport"/>
    <property type="evidence" value="ECO:0007669"/>
    <property type="project" value="TreeGrafter"/>
</dbReference>
<name>A0A086IZY9_NEMA1</name>
<dbReference type="GO" id="GO:0005198">
    <property type="term" value="F:structural molecule activity"/>
    <property type="evidence" value="ECO:0007669"/>
    <property type="project" value="InterPro"/>
</dbReference>
<comment type="caution">
    <text evidence="14">The sequence shown here is derived from an EMBL/GenBank/DDBJ whole genome shotgun (WGS) entry which is preliminary data.</text>
</comment>
<dbReference type="Pfam" id="PF01602">
    <property type="entry name" value="Adaptin_N"/>
    <property type="match status" value="1"/>
</dbReference>
<keyword evidence="10" id="KW-0472">Membrane</keyword>
<dbReference type="GO" id="GO:0006891">
    <property type="term" value="P:intra-Golgi vesicle-mediated transport"/>
    <property type="evidence" value="ECO:0007669"/>
    <property type="project" value="TreeGrafter"/>
</dbReference>
<protein>
    <recommendedName>
        <fullName evidence="16">Clathrin/coatomer adaptor adaptin-like N-terminal domain-containing protein</fullName>
    </recommendedName>
</protein>
<dbReference type="GO" id="GO:0000139">
    <property type="term" value="C:Golgi membrane"/>
    <property type="evidence" value="ECO:0007669"/>
    <property type="project" value="UniProtKB-SubCell"/>
</dbReference>
<evidence type="ECO:0000313" key="15">
    <source>
        <dbReference type="Proteomes" id="UP000054524"/>
    </source>
</evidence>
<dbReference type="RefSeq" id="XP_052904012.1">
    <property type="nucleotide sequence ID" value="XM_053049841.1"/>
</dbReference>
<evidence type="ECO:0000256" key="8">
    <source>
        <dbReference type="ARBA" id="ARBA00022927"/>
    </source>
</evidence>
<keyword evidence="9" id="KW-0333">Golgi apparatus</keyword>
<evidence type="ECO:0000256" key="3">
    <source>
        <dbReference type="ARBA" id="ARBA00010720"/>
    </source>
</evidence>
<evidence type="ECO:0000259" key="13">
    <source>
        <dbReference type="Pfam" id="PF08752"/>
    </source>
</evidence>
<evidence type="ECO:0000256" key="7">
    <source>
        <dbReference type="ARBA" id="ARBA00022892"/>
    </source>
</evidence>
<evidence type="ECO:0000256" key="5">
    <source>
        <dbReference type="ARBA" id="ARBA00022490"/>
    </source>
</evidence>
<dbReference type="InterPro" id="IPR017106">
    <property type="entry name" value="Coatomer_gsu"/>
</dbReference>
<feature type="domain" description="Clathrin/coatomer adaptor adaptin-like N-terminal" evidence="12">
    <location>
        <begin position="29"/>
        <end position="372"/>
    </location>
</feature>
<keyword evidence="7" id="KW-0931">ER-Golgi transport</keyword>
<dbReference type="GO" id="GO:0030126">
    <property type="term" value="C:COPI vesicle coat"/>
    <property type="evidence" value="ECO:0007669"/>
    <property type="project" value="InterPro"/>
</dbReference>
<dbReference type="GO" id="GO:0009306">
    <property type="term" value="P:protein secretion"/>
    <property type="evidence" value="ECO:0007669"/>
    <property type="project" value="TreeGrafter"/>
</dbReference>
<comment type="similarity">
    <text evidence="3">Belongs to the COPG family.</text>
</comment>
<keyword evidence="4" id="KW-0813">Transport</keyword>
<evidence type="ECO:0000256" key="11">
    <source>
        <dbReference type="ARBA" id="ARBA00023329"/>
    </source>
</evidence>
<dbReference type="SUPFAM" id="SSF49348">
    <property type="entry name" value="Clathrin adaptor appendage domain"/>
    <property type="match status" value="1"/>
</dbReference>
<dbReference type="InterPro" id="IPR013041">
    <property type="entry name" value="Clathrin_app_Ig-like_sf"/>
</dbReference>
<keyword evidence="11" id="KW-0968">Cytoplasmic vesicle</keyword>
<dbReference type="EMBL" id="AKIJ01000005">
    <property type="protein sequence ID" value="KFG25457.1"/>
    <property type="molecule type" value="Genomic_DNA"/>
</dbReference>
<dbReference type="InterPro" id="IPR013040">
    <property type="entry name" value="Coatomer_gsu_app_Ig-like_dom"/>
</dbReference>
<dbReference type="Proteomes" id="UP000054524">
    <property type="component" value="Unassembled WGS sequence"/>
</dbReference>
<keyword evidence="6" id="KW-0677">Repeat</keyword>
<evidence type="ECO:0000256" key="6">
    <source>
        <dbReference type="ARBA" id="ARBA00022737"/>
    </source>
</evidence>
<comment type="subcellular location">
    <subcellularLocation>
        <location evidence="2">Cytoplasmic vesicle</location>
        <location evidence="2">COPI-coated vesicle membrane</location>
        <topology evidence="2">Peripheral membrane protein</topology>
        <orientation evidence="2">Cytoplasmic side</orientation>
    </subcellularLocation>
    <subcellularLocation>
        <location evidence="1">Golgi apparatus membrane</location>
        <topology evidence="1">Peripheral membrane protein</topology>
        <orientation evidence="1">Cytoplasmic side</orientation>
    </subcellularLocation>
</comment>
<evidence type="ECO:0000313" key="14">
    <source>
        <dbReference type="EMBL" id="KFG25457.1"/>
    </source>
</evidence>
<dbReference type="Gene3D" id="1.25.10.10">
    <property type="entry name" value="Leucine-rich Repeat Variant"/>
    <property type="match status" value="1"/>
</dbReference>
<gene>
    <name evidence="14" type="ORF">NESG_02232</name>
</gene>
<dbReference type="GO" id="GO:0005783">
    <property type="term" value="C:endoplasmic reticulum"/>
    <property type="evidence" value="ECO:0007669"/>
    <property type="project" value="TreeGrafter"/>
</dbReference>
<sequence>MRIDRQSKEKAISEMSAFTERVIITRKCTSALVNVLKEIGRSEFTELEIDAVISRLLHSFHNKDLYLKTISYAFIRSVADLSSGAFVAINALINNIAKKDGLRAEALKLLLQITPEQMLEDCSKYVQQSLIETEYDTLNMIVPVLLFLSNPSLAEWFSGCGWLQGLKTTGPLGNAVVFINRIRPQDSREVINILKNVSAKGITSVQIIRYLSKHLENPTAAKIFVQYLSLDETDPSSFIEAMRHIHMLPSAVSLLDRCVKGLKKLLQSNRVVVKIAALRTIDMMCVQYKQKLLPLTEIIEGMLTDNGTIALLAMGILLKIGSEKTANKIAKSLPTLLSELGEVQKISIVESVTGMCDRFKGTSWDELFKKALNASGSCNYKVKIIHNISKVQKMTEDKELKRSLEQILSSYIEDSVHPRVTVEILGSLVETKTSDHMVSLLNRTILDGENVQPAVNLSLAVADKSNPMHILFSEGCSTEVLKEKSELTQMVIDKLEGDAEIFIKKREESQLESKFNSVQLQASNRIELNRSESEFGISVVKNIFPEFIVLQYRIASKIDLVLEEGRLRVFLENKCINEEMIYLRGRESTEIDIKIPIDDYKDLCGAEIASTFGYSVYDSRDYEVGEVRLNPFEISVTDFIAPGLDIPEEEIDTSPLVKEYRFGMDKDEVIKELKNIFKMEVAESDNTLEWGGIFMYTKEPVLVKAVVKEKGSAAKATIKVFCKSEEIKSLLIDLIH</sequence>
<accession>A0A086IZY9</accession>
<dbReference type="PANTHER" id="PTHR10261">
    <property type="entry name" value="COATOMER SUBUNIT GAMMA"/>
    <property type="match status" value="1"/>
</dbReference>
<evidence type="ECO:0000256" key="1">
    <source>
        <dbReference type="ARBA" id="ARBA00004255"/>
    </source>
</evidence>
<dbReference type="SUPFAM" id="SSF48371">
    <property type="entry name" value="ARM repeat"/>
    <property type="match status" value="1"/>
</dbReference>
<dbReference type="PANTHER" id="PTHR10261:SF0">
    <property type="entry name" value="COATOMER SUBUNIT GAMMA-2"/>
    <property type="match status" value="1"/>
</dbReference>
<keyword evidence="15" id="KW-1185">Reference proteome</keyword>
<dbReference type="Pfam" id="PF08752">
    <property type="entry name" value="COP-gamma_platf"/>
    <property type="match status" value="1"/>
</dbReference>
<keyword evidence="8" id="KW-0653">Protein transport</keyword>
<dbReference type="HOGENOM" id="CLU_376862_0_0_1"/>
<evidence type="ECO:0000256" key="2">
    <source>
        <dbReference type="ARBA" id="ARBA00004347"/>
    </source>
</evidence>
<organism evidence="14 15">
    <name type="scientific">Nematocida ausubeli (strain ATCC PRA-371 / ERTm2)</name>
    <name type="common">Nematode killer fungus</name>
    <dbReference type="NCBI Taxonomy" id="1913371"/>
    <lineage>
        <taxon>Eukaryota</taxon>
        <taxon>Fungi</taxon>
        <taxon>Fungi incertae sedis</taxon>
        <taxon>Microsporidia</taxon>
        <taxon>Nematocida</taxon>
    </lineage>
</organism>
<feature type="domain" description="Coatomer gamma subunit appendage Ig-like subdomain" evidence="13">
    <location>
        <begin position="520"/>
        <end position="561"/>
    </location>
</feature>
<dbReference type="InterPro" id="IPR002553">
    <property type="entry name" value="Clathrin/coatomer_adapt-like_N"/>
</dbReference>
<dbReference type="GO" id="GO:0006886">
    <property type="term" value="P:intracellular protein transport"/>
    <property type="evidence" value="ECO:0007669"/>
    <property type="project" value="InterPro"/>
</dbReference>
<evidence type="ECO:0000256" key="10">
    <source>
        <dbReference type="ARBA" id="ARBA00023136"/>
    </source>
</evidence>
<evidence type="ECO:0000259" key="12">
    <source>
        <dbReference type="Pfam" id="PF01602"/>
    </source>
</evidence>
<proteinExistence type="inferred from homology"/>
<keyword evidence="5" id="KW-0963">Cytoplasm</keyword>